<feature type="chain" id="PRO_5038983233" description="beta-glucosidase" evidence="7">
    <location>
        <begin position="28"/>
        <end position="773"/>
    </location>
</feature>
<dbReference type="Gene3D" id="3.40.50.1700">
    <property type="entry name" value="Glycoside hydrolase family 3 C-terminal domain"/>
    <property type="match status" value="1"/>
</dbReference>
<dbReference type="Pfam" id="PF14310">
    <property type="entry name" value="Fn3-like"/>
    <property type="match status" value="1"/>
</dbReference>
<dbReference type="GO" id="GO:0009251">
    <property type="term" value="P:glucan catabolic process"/>
    <property type="evidence" value="ECO:0007669"/>
    <property type="project" value="TreeGrafter"/>
</dbReference>
<proteinExistence type="inferred from homology"/>
<dbReference type="InterPro" id="IPR001764">
    <property type="entry name" value="Glyco_hydro_3_N"/>
</dbReference>
<evidence type="ECO:0000256" key="5">
    <source>
        <dbReference type="ARBA" id="ARBA00022801"/>
    </source>
</evidence>
<dbReference type="InterPro" id="IPR017853">
    <property type="entry name" value="GH"/>
</dbReference>
<dbReference type="EC" id="3.2.1.21" evidence="3"/>
<dbReference type="InterPro" id="IPR036962">
    <property type="entry name" value="Glyco_hydro_3_N_sf"/>
</dbReference>
<dbReference type="InterPro" id="IPR013783">
    <property type="entry name" value="Ig-like_fold"/>
</dbReference>
<dbReference type="PANTHER" id="PTHR30620:SF16">
    <property type="entry name" value="LYSOSOMAL BETA GLUCOSIDASE"/>
    <property type="match status" value="1"/>
</dbReference>
<dbReference type="RefSeq" id="WP_147328664.1">
    <property type="nucleotide sequence ID" value="NZ_CP144375.1"/>
</dbReference>
<dbReference type="EMBL" id="QUNO01000010">
    <property type="protein sequence ID" value="REH42650.1"/>
    <property type="molecule type" value="Genomic_DNA"/>
</dbReference>
<evidence type="ECO:0000256" key="3">
    <source>
        <dbReference type="ARBA" id="ARBA00012744"/>
    </source>
</evidence>
<protein>
    <recommendedName>
        <fullName evidence="3">beta-glucosidase</fullName>
        <ecNumber evidence="3">3.2.1.21</ecNumber>
    </recommendedName>
</protein>
<dbReference type="OrthoDB" id="9803863at2"/>
<dbReference type="SUPFAM" id="SSF52279">
    <property type="entry name" value="Beta-D-glucan exohydrolase, C-terminal domain"/>
    <property type="match status" value="1"/>
</dbReference>
<sequence length="773" mass="80616">MARIRPGLRAALAVGAAIALTTGLVQSSGQASPSGPAGSDDYGRPIYLNPAVPTQYRVNDLLRRMTLAEKVGQMAQIRVGKLRGDCNFANGPLVASCEQQVLVDAHVGSILSGGGDYPVDNTAKGWAQITNGIQHYTLDNSRLKIPVLYGADGVHGDNNLVTATMFPQQIGVGATWDPALAEKMGESTSSTMRATGVFWDFAPVSDISRDTRWGRYYETLSEDPTLAGTLAGSLVTGLQAYDGKGATAKLTATAKHFAGYSEPINGHDRVPAQIPVRELQDVFLPAFQPQIDAGARTAMANSGAINGVPVHASKFMLTTELRQRMGFTGVTVSDWSDMASLVTKYHMAPDYPTAIAMSVNAGVDMAMEPSDAAGYTNALLADVQNGLISQRRIDEAVGRILKLKFDLGLFEKPFVDENAADGIVNGAGTDLARQAATESTVLLRNDNKTLPLSTGVHKIVLAGDSANNPAQQFGGWTVNWQGVTPGGPTPPVVTPLQGIQQAVPNATVVAAPDQASAVAQAADADAVVVVLGEKAGAEGPNDNENPALTAAQQSLVDSLKATGKPVVVVLMTGRPLVLGSVASAPTLLADWLPGSQGGTALADILFGKANPSGRLPVSWPKTVGDEPMSYDQLPGTNGGTSSNYDPLFPFGFGLSYSTFTTSTPTVSAATVRADGKETVSVTVTNTGTVAGDQVVPVYVHQPVSQVLVPDKRLVGFTRVAGLKPGEARTVQVTFDVGKLAVTVGDVDASGRREVEKGAYAVVVGTAQTPFTVR</sequence>
<accession>A0A3E0HCR9</accession>
<evidence type="ECO:0000256" key="6">
    <source>
        <dbReference type="ARBA" id="ARBA00023295"/>
    </source>
</evidence>
<evidence type="ECO:0000256" key="1">
    <source>
        <dbReference type="ARBA" id="ARBA00000448"/>
    </source>
</evidence>
<evidence type="ECO:0000259" key="8">
    <source>
        <dbReference type="SMART" id="SM01217"/>
    </source>
</evidence>
<comment type="similarity">
    <text evidence="2">Belongs to the glycosyl hydrolase 3 family.</text>
</comment>
<dbReference type="Gene3D" id="3.20.20.300">
    <property type="entry name" value="Glycoside hydrolase, family 3, N-terminal domain"/>
    <property type="match status" value="1"/>
</dbReference>
<dbReference type="PANTHER" id="PTHR30620">
    <property type="entry name" value="PERIPLASMIC BETA-GLUCOSIDASE-RELATED"/>
    <property type="match status" value="1"/>
</dbReference>
<dbReference type="PRINTS" id="PR00133">
    <property type="entry name" value="GLHYDRLASE3"/>
</dbReference>
<evidence type="ECO:0000256" key="2">
    <source>
        <dbReference type="ARBA" id="ARBA00005336"/>
    </source>
</evidence>
<evidence type="ECO:0000313" key="9">
    <source>
        <dbReference type="EMBL" id="REH42650.1"/>
    </source>
</evidence>
<name>A0A3E0HCR9_9PSEU</name>
<organism evidence="9 10">
    <name type="scientific">Kutzneria buriramensis</name>
    <dbReference type="NCBI Taxonomy" id="1045776"/>
    <lineage>
        <taxon>Bacteria</taxon>
        <taxon>Bacillati</taxon>
        <taxon>Actinomycetota</taxon>
        <taxon>Actinomycetes</taxon>
        <taxon>Pseudonocardiales</taxon>
        <taxon>Pseudonocardiaceae</taxon>
        <taxon>Kutzneria</taxon>
    </lineage>
</organism>
<keyword evidence="5" id="KW-0378">Hydrolase</keyword>
<evidence type="ECO:0000313" key="10">
    <source>
        <dbReference type="Proteomes" id="UP000256269"/>
    </source>
</evidence>
<dbReference type="SMART" id="SM01217">
    <property type="entry name" value="Fn3_like"/>
    <property type="match status" value="1"/>
</dbReference>
<feature type="domain" description="Fibronectin type III-like" evidence="8">
    <location>
        <begin position="693"/>
        <end position="767"/>
    </location>
</feature>
<keyword evidence="6" id="KW-0326">Glycosidase</keyword>
<dbReference type="SUPFAM" id="SSF51445">
    <property type="entry name" value="(Trans)glycosidases"/>
    <property type="match status" value="1"/>
</dbReference>
<dbReference type="InterPro" id="IPR026891">
    <property type="entry name" value="Fn3-like"/>
</dbReference>
<keyword evidence="10" id="KW-1185">Reference proteome</keyword>
<dbReference type="Pfam" id="PF00933">
    <property type="entry name" value="Glyco_hydro_3"/>
    <property type="match status" value="1"/>
</dbReference>
<dbReference type="InterPro" id="IPR002772">
    <property type="entry name" value="Glyco_hydro_3_C"/>
</dbReference>
<dbReference type="Pfam" id="PF01915">
    <property type="entry name" value="Glyco_hydro_3_C"/>
    <property type="match status" value="1"/>
</dbReference>
<dbReference type="Gene3D" id="2.60.40.10">
    <property type="entry name" value="Immunoglobulins"/>
    <property type="match status" value="1"/>
</dbReference>
<dbReference type="AlphaFoldDB" id="A0A3E0HCR9"/>
<dbReference type="Proteomes" id="UP000256269">
    <property type="component" value="Unassembled WGS sequence"/>
</dbReference>
<evidence type="ECO:0000256" key="7">
    <source>
        <dbReference type="SAM" id="SignalP"/>
    </source>
</evidence>
<gene>
    <name evidence="9" type="ORF">BCF44_110146</name>
</gene>
<reference evidence="9 10" key="1">
    <citation type="submission" date="2018-08" db="EMBL/GenBank/DDBJ databases">
        <title>Genomic Encyclopedia of Archaeal and Bacterial Type Strains, Phase II (KMG-II): from individual species to whole genera.</title>
        <authorList>
            <person name="Goeker M."/>
        </authorList>
    </citation>
    <scope>NUCLEOTIDE SEQUENCE [LARGE SCALE GENOMIC DNA]</scope>
    <source>
        <strain evidence="9 10">DSM 45791</strain>
    </source>
</reference>
<keyword evidence="4 7" id="KW-0732">Signal</keyword>
<comment type="caution">
    <text evidence="9">The sequence shown here is derived from an EMBL/GenBank/DDBJ whole genome shotgun (WGS) entry which is preliminary data.</text>
</comment>
<feature type="signal peptide" evidence="7">
    <location>
        <begin position="1"/>
        <end position="27"/>
    </location>
</feature>
<dbReference type="InterPro" id="IPR036881">
    <property type="entry name" value="Glyco_hydro_3_C_sf"/>
</dbReference>
<evidence type="ECO:0000256" key="4">
    <source>
        <dbReference type="ARBA" id="ARBA00022729"/>
    </source>
</evidence>
<dbReference type="GO" id="GO:0008422">
    <property type="term" value="F:beta-glucosidase activity"/>
    <property type="evidence" value="ECO:0007669"/>
    <property type="project" value="UniProtKB-EC"/>
</dbReference>
<comment type="catalytic activity">
    <reaction evidence="1">
        <text>Hydrolysis of terminal, non-reducing beta-D-glucosyl residues with release of beta-D-glucose.</text>
        <dbReference type="EC" id="3.2.1.21"/>
    </reaction>
</comment>
<dbReference type="InterPro" id="IPR051915">
    <property type="entry name" value="Cellulose_Degrad_GH3"/>
</dbReference>